<dbReference type="PANTHER" id="PTHR33055:SF15">
    <property type="entry name" value="TRANSPOSASE-RELATED"/>
    <property type="match status" value="1"/>
</dbReference>
<dbReference type="Proteomes" id="UP001596113">
    <property type="component" value="Unassembled WGS sequence"/>
</dbReference>
<accession>A0ABW0HVN4</accession>
<comment type="caution">
    <text evidence="3">The sequence shown here is derived from an EMBL/GenBank/DDBJ whole genome shotgun (WGS) entry which is preliminary data.</text>
</comment>
<dbReference type="PANTHER" id="PTHR33055">
    <property type="entry name" value="TRANSPOSASE FOR INSERTION SEQUENCE ELEMENT IS1111A"/>
    <property type="match status" value="1"/>
</dbReference>
<dbReference type="RefSeq" id="WP_378136013.1">
    <property type="nucleotide sequence ID" value="NZ_JBHSMI010000028.1"/>
</dbReference>
<sequence length="413" mass="46946">MHFYRSTPFIYVGVDLHKRTHMAVVINCWNEKLAVIPFENKPAAFPAMVEQVVCHVGEGQTVVFGLEDVGGYGRALAAYLVENGFTVKEVNAALSNWKRKSYAMTEKHDSWDAENIAKLLLDELDKLPTSAPQDAYWILKQLVMRRYNLRDTRVALKNQLHTQLSYSYPSYGKFFVAVDGQTALAFWKQYPSPHLLDGLTLDELAEFLRKASRNVCSTRKAMMILESVQSDGDTKRKHQEYRDFLIKSHVNQIEDVQREMSDVDAQIRELMEQLGCTLNSMPGIDSVTASAIVAEIGDIARFGHADKLAKYAGLTPSQMSSAGRGKDRNQRQGNRVLNKILWGLAVRQVHLARTSEKPLNPLFRAYYEKRLSEGKKKKQVVICIMRKLVNIIYGMLKNKTEYRLAPLPERTAS</sequence>
<feature type="coiled-coil region" evidence="1">
    <location>
        <begin position="246"/>
        <end position="273"/>
    </location>
</feature>
<dbReference type="PROSITE" id="PS50206">
    <property type="entry name" value="RHODANESE_3"/>
    <property type="match status" value="1"/>
</dbReference>
<proteinExistence type="predicted"/>
<dbReference type="InterPro" id="IPR002525">
    <property type="entry name" value="Transp_IS110-like_N"/>
</dbReference>
<dbReference type="InterPro" id="IPR001763">
    <property type="entry name" value="Rhodanese-like_dom"/>
</dbReference>
<organism evidence="3 4">
    <name type="scientific">Cohnella soli</name>
    <dbReference type="NCBI Taxonomy" id="425005"/>
    <lineage>
        <taxon>Bacteria</taxon>
        <taxon>Bacillati</taxon>
        <taxon>Bacillota</taxon>
        <taxon>Bacilli</taxon>
        <taxon>Bacillales</taxon>
        <taxon>Paenibacillaceae</taxon>
        <taxon>Cohnella</taxon>
    </lineage>
</organism>
<evidence type="ECO:0000313" key="4">
    <source>
        <dbReference type="Proteomes" id="UP001596113"/>
    </source>
</evidence>
<evidence type="ECO:0000256" key="1">
    <source>
        <dbReference type="SAM" id="Coils"/>
    </source>
</evidence>
<protein>
    <submittedName>
        <fullName evidence="3">IS110 family transposase</fullName>
    </submittedName>
</protein>
<evidence type="ECO:0000259" key="2">
    <source>
        <dbReference type="PROSITE" id="PS50206"/>
    </source>
</evidence>
<reference evidence="4" key="1">
    <citation type="journal article" date="2019" name="Int. J. Syst. Evol. Microbiol.">
        <title>The Global Catalogue of Microorganisms (GCM) 10K type strain sequencing project: providing services to taxonomists for standard genome sequencing and annotation.</title>
        <authorList>
            <consortium name="The Broad Institute Genomics Platform"/>
            <consortium name="The Broad Institute Genome Sequencing Center for Infectious Disease"/>
            <person name="Wu L."/>
            <person name="Ma J."/>
        </authorList>
    </citation>
    <scope>NUCLEOTIDE SEQUENCE [LARGE SCALE GENOMIC DNA]</scope>
    <source>
        <strain evidence="4">CGMCC 1.18575</strain>
    </source>
</reference>
<keyword evidence="4" id="KW-1185">Reference proteome</keyword>
<gene>
    <name evidence="3" type="ORF">ACFPOF_16920</name>
</gene>
<feature type="domain" description="Rhodanese" evidence="2">
    <location>
        <begin position="42"/>
        <end position="106"/>
    </location>
</feature>
<dbReference type="InterPro" id="IPR003346">
    <property type="entry name" value="Transposase_20"/>
</dbReference>
<dbReference type="NCBIfam" id="NF033542">
    <property type="entry name" value="transpos_IS110"/>
    <property type="match status" value="1"/>
</dbReference>
<evidence type="ECO:0000313" key="3">
    <source>
        <dbReference type="EMBL" id="MFC5404418.1"/>
    </source>
</evidence>
<dbReference type="EMBL" id="JBHSMI010000028">
    <property type="protein sequence ID" value="MFC5404418.1"/>
    <property type="molecule type" value="Genomic_DNA"/>
</dbReference>
<dbReference type="Pfam" id="PF02371">
    <property type="entry name" value="Transposase_20"/>
    <property type="match status" value="1"/>
</dbReference>
<dbReference type="InterPro" id="IPR047650">
    <property type="entry name" value="Transpos_IS110"/>
</dbReference>
<dbReference type="Pfam" id="PF01548">
    <property type="entry name" value="DEDD_Tnp_IS110"/>
    <property type="match status" value="1"/>
</dbReference>
<name>A0ABW0HVN4_9BACL</name>
<keyword evidence="1" id="KW-0175">Coiled coil</keyword>